<dbReference type="PROSITE" id="PS00028">
    <property type="entry name" value="ZINC_FINGER_C2H2_1"/>
    <property type="match status" value="1"/>
</dbReference>
<feature type="non-terminal residue" evidence="2">
    <location>
        <position position="1"/>
    </location>
</feature>
<dbReference type="InterPro" id="IPR013087">
    <property type="entry name" value="Znf_C2H2_type"/>
</dbReference>
<accession>A0A815P0J7</accession>
<dbReference type="Proteomes" id="UP000663852">
    <property type="component" value="Unassembled WGS sequence"/>
</dbReference>
<dbReference type="Gene3D" id="3.30.160.60">
    <property type="entry name" value="Classic Zinc Finger"/>
    <property type="match status" value="1"/>
</dbReference>
<reference evidence="2" key="1">
    <citation type="submission" date="2021-02" db="EMBL/GenBank/DDBJ databases">
        <authorList>
            <person name="Nowell W R."/>
        </authorList>
    </citation>
    <scope>NUCLEOTIDE SEQUENCE</scope>
</reference>
<dbReference type="InterPro" id="IPR036236">
    <property type="entry name" value="Znf_C2H2_sf"/>
</dbReference>
<evidence type="ECO:0000313" key="3">
    <source>
        <dbReference type="EMBL" id="CAF1617565.1"/>
    </source>
</evidence>
<name>A0A815P0J7_ADIRI</name>
<dbReference type="EMBL" id="CAJNOJ010000420">
    <property type="protein sequence ID" value="CAF1441705.1"/>
    <property type="molecule type" value="Genomic_DNA"/>
</dbReference>
<dbReference type="Proteomes" id="UP000663828">
    <property type="component" value="Unassembled WGS sequence"/>
</dbReference>
<dbReference type="Pfam" id="PF12874">
    <property type="entry name" value="zf-met"/>
    <property type="match status" value="1"/>
</dbReference>
<dbReference type="EMBL" id="CAJNOR010007454">
    <property type="protein sequence ID" value="CAF1617565.1"/>
    <property type="molecule type" value="Genomic_DNA"/>
</dbReference>
<feature type="domain" description="C2H2-type" evidence="1">
    <location>
        <begin position="65"/>
        <end position="87"/>
    </location>
</feature>
<dbReference type="OrthoDB" id="66977at2759"/>
<evidence type="ECO:0000313" key="2">
    <source>
        <dbReference type="EMBL" id="CAF1441705.1"/>
    </source>
</evidence>
<comment type="caution">
    <text evidence="2">The sequence shown here is derived from an EMBL/GenBank/DDBJ whole genome shotgun (WGS) entry which is preliminary data.</text>
</comment>
<dbReference type="AlphaFoldDB" id="A0A815P0J7"/>
<dbReference type="SUPFAM" id="SSF57667">
    <property type="entry name" value="beta-beta-alpha zinc fingers"/>
    <property type="match status" value="1"/>
</dbReference>
<gene>
    <name evidence="2" type="ORF">EDS130_LOCUS38920</name>
    <name evidence="3" type="ORF">XAT740_LOCUS49773</name>
</gene>
<protein>
    <recommendedName>
        <fullName evidence="1">C2H2-type domain-containing protein</fullName>
    </recommendedName>
</protein>
<proteinExistence type="predicted"/>
<evidence type="ECO:0000313" key="5">
    <source>
        <dbReference type="Proteomes" id="UP000663852"/>
    </source>
</evidence>
<organism evidence="2 5">
    <name type="scientific">Adineta ricciae</name>
    <name type="common">Rotifer</name>
    <dbReference type="NCBI Taxonomy" id="249248"/>
    <lineage>
        <taxon>Eukaryota</taxon>
        <taxon>Metazoa</taxon>
        <taxon>Spiralia</taxon>
        <taxon>Gnathifera</taxon>
        <taxon>Rotifera</taxon>
        <taxon>Eurotatoria</taxon>
        <taxon>Bdelloidea</taxon>
        <taxon>Adinetida</taxon>
        <taxon>Adinetidae</taxon>
        <taxon>Adineta</taxon>
    </lineage>
</organism>
<sequence length="100" mass="11935">INPDDRVPKMAEDVSPDHLRLFPLHDDVITRTVEIDDEYRLKMMYHLRWLREKATITTFICQVTCELCDMDFNYTSDLFAHLSSSQHRELVRQLELIHCV</sequence>
<evidence type="ECO:0000259" key="1">
    <source>
        <dbReference type="PROSITE" id="PS00028"/>
    </source>
</evidence>
<keyword evidence="4" id="KW-1185">Reference proteome</keyword>
<evidence type="ECO:0000313" key="4">
    <source>
        <dbReference type="Proteomes" id="UP000663828"/>
    </source>
</evidence>